<keyword evidence="1" id="KW-1133">Transmembrane helix</keyword>
<sequence>MMKDLEYTSATEPGDAEEAKLLRTISRRKLLASMGLSGAALLSGGVLYAHGQGGSVTQSVYGGSGTFPHDADEIAYQLASTTPERTVGDKQRETVSVKDFGATGDGTTDDTAAIRAAVDYANVAGGTVYFPAGTYLVGSAPGIQVHSYVHLLGSGSGASLIRTNGNLTAPMFNTVGSRICFDRLALQAPNTVNAAALINMTGGENITVHRCMLDGGHTAIWLSPRDGESLSEVRITDNTMEHFNFGVYIGSHHTQLIGGTIRNVIIDRNVIAKGQKIGDGGDGIKTVRSCSHLIISSNYIADQSRDAIDLFASGDTVVITGNILVNCFVKGLDIKSDLQNYPESKYGFNGRRLTISGNIIDNSGLAGVAISQNADNGDYNYLIDVSHNQISRSQNEAITFSGRFITLSHNHIFENCLASASYHAVRIGKNLPIALTKDVTIQSNMIVNNGSDAGAGHALYISAYVEDCLVQGNTIQNDPILPNAKQKRGLYVNQLTKNIHVKDNRITGHSTIDVTVVTNADLLGESSGVTIGSLAAGTGGEYALLSMPRPGAIIRATWIASNGIAADATDYVVLDLRKRSGATVTSLSQHSTATTAVSAFTRSTFANVKYVPVAKGDILTVNITQNGAGKEIKNGYFLIEYIEM</sequence>
<proteinExistence type="predicted"/>
<dbReference type="Proteomes" id="UP000282311">
    <property type="component" value="Unassembled WGS sequence"/>
</dbReference>
<accession>A0A3B0CIU6</accession>
<dbReference type="Gene3D" id="2.160.20.10">
    <property type="entry name" value="Single-stranded right-handed beta-helix, Pectin lyase-like"/>
    <property type="match status" value="1"/>
</dbReference>
<dbReference type="InterPro" id="IPR024535">
    <property type="entry name" value="RHGA/B-epi-like_pectate_lyase"/>
</dbReference>
<feature type="transmembrane region" description="Helical" evidence="1">
    <location>
        <begin position="30"/>
        <end position="49"/>
    </location>
</feature>
<comment type="caution">
    <text evidence="3">The sequence shown here is derived from an EMBL/GenBank/DDBJ whole genome shotgun (WGS) entry which is preliminary data.</text>
</comment>
<evidence type="ECO:0000313" key="4">
    <source>
        <dbReference type="Proteomes" id="UP000282311"/>
    </source>
</evidence>
<dbReference type="InterPro" id="IPR012334">
    <property type="entry name" value="Pectin_lyas_fold"/>
</dbReference>
<protein>
    <recommendedName>
        <fullName evidence="2">Rhamnogalacturonase A/B/Epimerase-like pectate lyase domain-containing protein</fullName>
    </recommendedName>
</protein>
<dbReference type="EMBL" id="RBAH01000005">
    <property type="protein sequence ID" value="RKN85122.1"/>
    <property type="molecule type" value="Genomic_DNA"/>
</dbReference>
<keyword evidence="4" id="KW-1185">Reference proteome</keyword>
<evidence type="ECO:0000259" key="2">
    <source>
        <dbReference type="Pfam" id="PF12708"/>
    </source>
</evidence>
<dbReference type="SMART" id="SM00710">
    <property type="entry name" value="PbH1"/>
    <property type="match status" value="12"/>
</dbReference>
<dbReference type="OrthoDB" id="9795222at2"/>
<dbReference type="AlphaFoldDB" id="A0A3B0CIU6"/>
<evidence type="ECO:0000313" key="3">
    <source>
        <dbReference type="EMBL" id="RKN85122.1"/>
    </source>
</evidence>
<dbReference type="Pfam" id="PF12708">
    <property type="entry name" value="Pect-lyase_RHGA_epim"/>
    <property type="match status" value="1"/>
</dbReference>
<name>A0A3B0CIU6_9BACL</name>
<reference evidence="3 4" key="1">
    <citation type="journal article" date="2007" name="Int. J. Syst. Evol. Microbiol.">
        <title>Paenibacillus ginsengarvi sp. nov., isolated from soil from ginseng cultivation.</title>
        <authorList>
            <person name="Yoon M.H."/>
            <person name="Ten L.N."/>
            <person name="Im W.T."/>
        </authorList>
    </citation>
    <scope>NUCLEOTIDE SEQUENCE [LARGE SCALE GENOMIC DNA]</scope>
    <source>
        <strain evidence="3 4">KCTC 13059</strain>
    </source>
</reference>
<feature type="domain" description="Rhamnogalacturonase A/B/Epimerase-like pectate lyase" evidence="2">
    <location>
        <begin position="95"/>
        <end position="332"/>
    </location>
</feature>
<dbReference type="SUPFAM" id="SSF51126">
    <property type="entry name" value="Pectin lyase-like"/>
    <property type="match status" value="2"/>
</dbReference>
<organism evidence="3 4">
    <name type="scientific">Paenibacillus ginsengarvi</name>
    <dbReference type="NCBI Taxonomy" id="400777"/>
    <lineage>
        <taxon>Bacteria</taxon>
        <taxon>Bacillati</taxon>
        <taxon>Bacillota</taxon>
        <taxon>Bacilli</taxon>
        <taxon>Bacillales</taxon>
        <taxon>Paenibacillaceae</taxon>
        <taxon>Paenibacillus</taxon>
    </lineage>
</organism>
<dbReference type="RefSeq" id="WP_120746767.1">
    <property type="nucleotide sequence ID" value="NZ_RBAH01000005.1"/>
</dbReference>
<dbReference type="InterPro" id="IPR011050">
    <property type="entry name" value="Pectin_lyase_fold/virulence"/>
</dbReference>
<keyword evidence="1" id="KW-0812">Transmembrane</keyword>
<evidence type="ECO:0000256" key="1">
    <source>
        <dbReference type="SAM" id="Phobius"/>
    </source>
</evidence>
<gene>
    <name evidence="3" type="ORF">D7M11_08505</name>
</gene>
<dbReference type="InterPro" id="IPR006626">
    <property type="entry name" value="PbH1"/>
</dbReference>
<keyword evidence="1" id="KW-0472">Membrane</keyword>